<sequence>MIKPNKNQLIYQDLEQGIFFHFGIRTFNEAHVDWDGKNMDIHSFNPVDLDCEQWIRTVKEAGFRYAIMTTKHHDGFCLWPSAYTDNCVKNCQWRDGKGDVVKEFVDACKKYDIKAGLYYSPADFSIFDCNMSEQEYNQYIINQLSELMSHYGAIDLIWFDGCGSERCTYHWGDITKKVRSLQPNILIFSMGDPDFRWIGNESGVATKPCWNVVDRVHFSIQTEDMDDLGGKGSLWLPAECDCRIRKDNWFYSDEDEDTIKSLDELMGIYYYSVGRGTNLLMNIGPDRRGLVPEKDSKRLLEFGAEIKRRFSSPMASKKEFLVDGNKYVYKNEEGILMNHVIIKENLMNGEHVRKFVIKGTPYPYASEEILLYEGYNIGHKAICHFPSLSLKELTIEIIESSGEAVLDDICIYYCQSVE</sequence>
<accession>A0ACB5UNL4</accession>
<protein>
    <submittedName>
        <fullName evidence="1">Uncharacterized protein</fullName>
    </submittedName>
</protein>
<dbReference type="EMBL" id="BTPU01000075">
    <property type="protein sequence ID" value="GMQ64572.1"/>
    <property type="molecule type" value="Genomic_DNA"/>
</dbReference>
<proteinExistence type="predicted"/>
<keyword evidence="2" id="KW-1185">Reference proteome</keyword>
<comment type="caution">
    <text evidence="1">The sequence shown here is derived from an EMBL/GenBank/DDBJ whole genome shotgun (WGS) entry which is preliminary data.</text>
</comment>
<reference evidence="1" key="1">
    <citation type="submission" date="2023-09" db="EMBL/GenBank/DDBJ databases">
        <title>Vallitalea sediminicola and Vallitalea maricola sp. nov., anaerobic bacteria isolated from marine sediment.</title>
        <authorList>
            <person name="Hirano S."/>
            <person name="Maeda A."/>
            <person name="Terahara T."/>
            <person name="Mori K."/>
            <person name="Hamada M."/>
            <person name="Matsumoto R."/>
            <person name="Kobayashi T."/>
        </authorList>
    </citation>
    <scope>NUCLEOTIDE SEQUENCE</scope>
    <source>
        <strain evidence="1">AN17-2</strain>
    </source>
</reference>
<evidence type="ECO:0000313" key="2">
    <source>
        <dbReference type="Proteomes" id="UP001374599"/>
    </source>
</evidence>
<evidence type="ECO:0000313" key="1">
    <source>
        <dbReference type="EMBL" id="GMQ64572.1"/>
    </source>
</evidence>
<dbReference type="Proteomes" id="UP001374599">
    <property type="component" value="Unassembled WGS sequence"/>
</dbReference>
<organism evidence="1 2">
    <name type="scientific">Vallitalea maricola</name>
    <dbReference type="NCBI Taxonomy" id="3074433"/>
    <lineage>
        <taxon>Bacteria</taxon>
        <taxon>Bacillati</taxon>
        <taxon>Bacillota</taxon>
        <taxon>Clostridia</taxon>
        <taxon>Lachnospirales</taxon>
        <taxon>Vallitaleaceae</taxon>
        <taxon>Vallitalea</taxon>
    </lineage>
</organism>
<gene>
    <name evidence="1" type="ORF">AN2V17_38090</name>
</gene>
<name>A0ACB5UNL4_9FIRM</name>